<dbReference type="AlphaFoldDB" id="A0A6A4GYV1"/>
<proteinExistence type="predicted"/>
<feature type="region of interest" description="Disordered" evidence="1">
    <location>
        <begin position="378"/>
        <end position="397"/>
    </location>
</feature>
<feature type="transmembrane region" description="Helical" evidence="2">
    <location>
        <begin position="303"/>
        <end position="327"/>
    </location>
</feature>
<keyword evidence="4" id="KW-1185">Reference proteome</keyword>
<feature type="region of interest" description="Disordered" evidence="1">
    <location>
        <begin position="265"/>
        <end position="300"/>
    </location>
</feature>
<feature type="compositionally biased region" description="Low complexity" evidence="1">
    <location>
        <begin position="381"/>
        <end position="395"/>
    </location>
</feature>
<dbReference type="OrthoDB" id="2756615at2759"/>
<feature type="region of interest" description="Disordered" evidence="1">
    <location>
        <begin position="482"/>
        <end position="534"/>
    </location>
</feature>
<evidence type="ECO:0000313" key="4">
    <source>
        <dbReference type="Proteomes" id="UP000799118"/>
    </source>
</evidence>
<keyword evidence="2" id="KW-0812">Transmembrane</keyword>
<gene>
    <name evidence="3" type="ORF">BT96DRAFT_925805</name>
</gene>
<feature type="region of interest" description="Disordered" evidence="1">
    <location>
        <begin position="408"/>
        <end position="437"/>
    </location>
</feature>
<dbReference type="EMBL" id="ML769652">
    <property type="protein sequence ID" value="KAE9390623.1"/>
    <property type="molecule type" value="Genomic_DNA"/>
</dbReference>
<feature type="region of interest" description="Disordered" evidence="1">
    <location>
        <begin position="342"/>
        <end position="367"/>
    </location>
</feature>
<feature type="compositionally biased region" description="Basic and acidic residues" evidence="1">
    <location>
        <begin position="501"/>
        <end position="510"/>
    </location>
</feature>
<feature type="compositionally biased region" description="Basic and acidic residues" evidence="1">
    <location>
        <begin position="521"/>
        <end position="534"/>
    </location>
</feature>
<evidence type="ECO:0000256" key="1">
    <source>
        <dbReference type="SAM" id="MobiDB-lite"/>
    </source>
</evidence>
<protein>
    <submittedName>
        <fullName evidence="3">Uncharacterized protein</fullName>
    </submittedName>
</protein>
<evidence type="ECO:0000256" key="2">
    <source>
        <dbReference type="SAM" id="Phobius"/>
    </source>
</evidence>
<organism evidence="3 4">
    <name type="scientific">Gymnopus androsaceus JB14</name>
    <dbReference type="NCBI Taxonomy" id="1447944"/>
    <lineage>
        <taxon>Eukaryota</taxon>
        <taxon>Fungi</taxon>
        <taxon>Dikarya</taxon>
        <taxon>Basidiomycota</taxon>
        <taxon>Agaricomycotina</taxon>
        <taxon>Agaricomycetes</taxon>
        <taxon>Agaricomycetidae</taxon>
        <taxon>Agaricales</taxon>
        <taxon>Marasmiineae</taxon>
        <taxon>Omphalotaceae</taxon>
        <taxon>Gymnopus</taxon>
    </lineage>
</organism>
<accession>A0A6A4GYV1</accession>
<name>A0A6A4GYV1_9AGAR</name>
<keyword evidence="2" id="KW-0472">Membrane</keyword>
<dbReference type="CDD" id="cd12087">
    <property type="entry name" value="TM_EGFR-like"/>
    <property type="match status" value="1"/>
</dbReference>
<reference evidence="3" key="1">
    <citation type="journal article" date="2019" name="Environ. Microbiol.">
        <title>Fungal ecological strategies reflected in gene transcription - a case study of two litter decomposers.</title>
        <authorList>
            <person name="Barbi F."/>
            <person name="Kohler A."/>
            <person name="Barry K."/>
            <person name="Baskaran P."/>
            <person name="Daum C."/>
            <person name="Fauchery L."/>
            <person name="Ihrmark K."/>
            <person name="Kuo A."/>
            <person name="LaButti K."/>
            <person name="Lipzen A."/>
            <person name="Morin E."/>
            <person name="Grigoriev I.V."/>
            <person name="Henrissat B."/>
            <person name="Lindahl B."/>
            <person name="Martin F."/>
        </authorList>
    </citation>
    <scope>NUCLEOTIDE SEQUENCE</scope>
    <source>
        <strain evidence="3">JB14</strain>
    </source>
</reference>
<evidence type="ECO:0000313" key="3">
    <source>
        <dbReference type="EMBL" id="KAE9390623.1"/>
    </source>
</evidence>
<keyword evidence="2" id="KW-1133">Transmembrane helix</keyword>
<dbReference type="Gene3D" id="2.60.120.260">
    <property type="entry name" value="Galactose-binding domain-like"/>
    <property type="match status" value="1"/>
</dbReference>
<sequence length="534" mass="56536">MGWYNGTAVYASKANSTTADHDLVHATFQGTSVSFFGVTPTSNVSTTFIVDMDGAANYTATYPSSGVGCTWYTSYQVADETNDHGLNLYDMDQMIIDYILITAGTQTNLTGQTIFVDDSNSEITWSSQWWTAEDYQVSTGVYNVTPAGNTTHSSATEGDSFAFDFAGTSINVYGVMPWGSDGSIGATFSVDGHSTAQTFTANGAASNGLTNATNYAFFQNTSLSSGNHTLTVNVTSVSGNMPFIIDYLTYIPNFANLDSKPNFTGQAGISSGSDSGSSSGPTPSSSGSGSGNSDVSTSTKTSAGAIAGGVVGSLVVIAAILAAIFFYRRRHFRPEQPRYSMRTTDLSESNDRLASTPFTPFTDIPRTSNTIPMKRMESDMAPSVSAPSTVVSGPTYSEKSRGTVLAWNGSEDREYTSTSGYSTPPLGPTPGPGGPRATELRKQIAHLEQQLEEEQMAAQSSSSGVNVSELQSRINMLVAENERLKGDVAPPAYVDGADDSDTGRGSDRNNRTSSSGGKGQNLRDEKQALRFAHE</sequence>
<feature type="compositionally biased region" description="Low complexity" evidence="1">
    <location>
        <begin position="270"/>
        <end position="300"/>
    </location>
</feature>
<dbReference type="Proteomes" id="UP000799118">
    <property type="component" value="Unassembled WGS sequence"/>
</dbReference>